<dbReference type="InterPro" id="IPR047750">
    <property type="entry name" value="YdjY-like"/>
</dbReference>
<protein>
    <submittedName>
        <fullName evidence="2">Uncharacterized protein</fullName>
    </submittedName>
</protein>
<accession>A0A934VQD8</accession>
<comment type="caution">
    <text evidence="2">The sequence shown here is derived from an EMBL/GenBank/DDBJ whole genome shotgun (WGS) entry which is preliminary data.</text>
</comment>
<dbReference type="AlphaFoldDB" id="A0A934VQD8"/>
<dbReference type="EMBL" id="JAENIL010000009">
    <property type="protein sequence ID" value="MBK1876473.1"/>
    <property type="molecule type" value="Genomic_DNA"/>
</dbReference>
<keyword evidence="1" id="KW-0732">Signal</keyword>
<organism evidence="2 3">
    <name type="scientific">Pelagicoccus mobilis</name>
    <dbReference type="NCBI Taxonomy" id="415221"/>
    <lineage>
        <taxon>Bacteria</taxon>
        <taxon>Pseudomonadati</taxon>
        <taxon>Verrucomicrobiota</taxon>
        <taxon>Opitutia</taxon>
        <taxon>Puniceicoccales</taxon>
        <taxon>Pelagicoccaceae</taxon>
        <taxon>Pelagicoccus</taxon>
    </lineage>
</organism>
<name>A0A934VQD8_9BACT</name>
<dbReference type="Proteomes" id="UP000617628">
    <property type="component" value="Unassembled WGS sequence"/>
</dbReference>
<feature type="signal peptide" evidence="1">
    <location>
        <begin position="1"/>
        <end position="20"/>
    </location>
</feature>
<evidence type="ECO:0000313" key="2">
    <source>
        <dbReference type="EMBL" id="MBK1876473.1"/>
    </source>
</evidence>
<evidence type="ECO:0000256" key="1">
    <source>
        <dbReference type="SAM" id="SignalP"/>
    </source>
</evidence>
<feature type="chain" id="PRO_5037082245" evidence="1">
    <location>
        <begin position="21"/>
        <end position="238"/>
    </location>
</feature>
<dbReference type="NCBIfam" id="NF040466">
    <property type="entry name" value="ydjY_domain"/>
    <property type="match status" value="1"/>
</dbReference>
<sequence>MMARVLLICCLTAIHSTVFSQDNASASREQIQIPSVPHVSINVKQRAVDVEAVVCLHEGLLELVACTEGTKEHESIVSVKAQAKHIHLMLNLLGAKEGSPATTAPLDDTGERFRNVPAHGAPVDVFLVYPNQEGELEEHPINKFIRNKDETAFDGNTFIFTGSVLRARENQKPTYQADKSGNVITISSFGDELLGLQKHFSHVNDDLQWEVSAADLPPVETSILLRLRPQVISGSSKE</sequence>
<dbReference type="RefSeq" id="WP_200354690.1">
    <property type="nucleotide sequence ID" value="NZ_JAENIL010000009.1"/>
</dbReference>
<reference evidence="2" key="1">
    <citation type="submission" date="2021-01" db="EMBL/GenBank/DDBJ databases">
        <title>Modified the classification status of verrucomicrobia.</title>
        <authorList>
            <person name="Feng X."/>
        </authorList>
    </citation>
    <scope>NUCLEOTIDE SEQUENCE</scope>
    <source>
        <strain evidence="2">KCTC 13126</strain>
    </source>
</reference>
<proteinExistence type="predicted"/>
<gene>
    <name evidence="2" type="ORF">JIN87_06300</name>
</gene>
<keyword evidence="3" id="KW-1185">Reference proteome</keyword>
<evidence type="ECO:0000313" key="3">
    <source>
        <dbReference type="Proteomes" id="UP000617628"/>
    </source>
</evidence>